<dbReference type="InParanoid" id="A0A1Y2BBX1"/>
<evidence type="ECO:0000313" key="2">
    <source>
        <dbReference type="Proteomes" id="UP000193986"/>
    </source>
</evidence>
<gene>
    <name evidence="1" type="ORF">BCR39DRAFT_71252</name>
</gene>
<evidence type="ECO:0000313" key="1">
    <source>
        <dbReference type="EMBL" id="ORY31977.1"/>
    </source>
</evidence>
<organism evidence="1 2">
    <name type="scientific">Naematelia encephala</name>
    <dbReference type="NCBI Taxonomy" id="71784"/>
    <lineage>
        <taxon>Eukaryota</taxon>
        <taxon>Fungi</taxon>
        <taxon>Dikarya</taxon>
        <taxon>Basidiomycota</taxon>
        <taxon>Agaricomycotina</taxon>
        <taxon>Tremellomycetes</taxon>
        <taxon>Tremellales</taxon>
        <taxon>Naemateliaceae</taxon>
        <taxon>Naematelia</taxon>
    </lineage>
</organism>
<proteinExistence type="predicted"/>
<comment type="caution">
    <text evidence="1">The sequence shown here is derived from an EMBL/GenBank/DDBJ whole genome shotgun (WGS) entry which is preliminary data.</text>
</comment>
<keyword evidence="2" id="KW-1185">Reference proteome</keyword>
<dbReference type="Proteomes" id="UP000193986">
    <property type="component" value="Unassembled WGS sequence"/>
</dbReference>
<dbReference type="EMBL" id="MCFC01000012">
    <property type="protein sequence ID" value="ORY31977.1"/>
    <property type="molecule type" value="Genomic_DNA"/>
</dbReference>
<accession>A0A1Y2BBX1</accession>
<protein>
    <submittedName>
        <fullName evidence="1">Uncharacterized protein</fullName>
    </submittedName>
</protein>
<name>A0A1Y2BBX1_9TREE</name>
<sequence length="173" mass="19501">MKSTPAIPVPLVAISFRNRFDSSTNLGTRVRSPFQAIPTWNISDSVLAPFVACLLFDTSSYALIPRASMFLFYESRHCQGSLCHTGRWAQKWRLSAFKKSDQGAAEEWDSRIKQRRHTSLTSLLRSPSSLPSPFLPLRPSPPSLLLQSLDRQVPCTAVSFISRLFRMPLNQFG</sequence>
<dbReference type="AlphaFoldDB" id="A0A1Y2BBX1"/>
<reference evidence="1 2" key="1">
    <citation type="submission" date="2016-07" db="EMBL/GenBank/DDBJ databases">
        <title>Pervasive Adenine N6-methylation of Active Genes in Fungi.</title>
        <authorList>
            <consortium name="DOE Joint Genome Institute"/>
            <person name="Mondo S.J."/>
            <person name="Dannebaum R.O."/>
            <person name="Kuo R.C."/>
            <person name="Labutti K."/>
            <person name="Haridas S."/>
            <person name="Kuo A."/>
            <person name="Salamov A."/>
            <person name="Ahrendt S.R."/>
            <person name="Lipzen A."/>
            <person name="Sullivan W."/>
            <person name="Andreopoulos W.B."/>
            <person name="Clum A."/>
            <person name="Lindquist E."/>
            <person name="Daum C."/>
            <person name="Ramamoorthy G.K."/>
            <person name="Gryganskyi A."/>
            <person name="Culley D."/>
            <person name="Magnuson J.K."/>
            <person name="James T.Y."/>
            <person name="O'Malley M.A."/>
            <person name="Stajich J.E."/>
            <person name="Spatafora J.W."/>
            <person name="Visel A."/>
            <person name="Grigoriev I.V."/>
        </authorList>
    </citation>
    <scope>NUCLEOTIDE SEQUENCE [LARGE SCALE GENOMIC DNA]</scope>
    <source>
        <strain evidence="1 2">68-887.2</strain>
    </source>
</reference>